<name>A0A9P7J0S2_9AGAM</name>
<evidence type="ECO:0000259" key="5">
    <source>
        <dbReference type="PROSITE" id="PS51716"/>
    </source>
</evidence>
<evidence type="ECO:0000256" key="1">
    <source>
        <dbReference type="ARBA" id="ARBA00005429"/>
    </source>
</evidence>
<sequence length="124" mass="13402">GSVHLTVVGSSGAGKSSFINAVHGLSSGDSIAAPTGIVETTATVTRYSDPCPDSRIVWYDVPGAVTQNVPDWQYFKDLGLYIFDCIIVLIDNSFLDSDLAILRACEEFANFKAFIVRSKSDQHI</sequence>
<proteinExistence type="inferred from homology"/>
<dbReference type="AlphaFoldDB" id="A0A9P7J0S2"/>
<dbReference type="Proteomes" id="UP000719766">
    <property type="component" value="Unassembled WGS sequence"/>
</dbReference>
<organism evidence="6 7">
    <name type="scientific">Suillus plorans</name>
    <dbReference type="NCBI Taxonomy" id="116603"/>
    <lineage>
        <taxon>Eukaryota</taxon>
        <taxon>Fungi</taxon>
        <taxon>Dikarya</taxon>
        <taxon>Basidiomycota</taxon>
        <taxon>Agaricomycotina</taxon>
        <taxon>Agaricomycetes</taxon>
        <taxon>Agaricomycetidae</taxon>
        <taxon>Boletales</taxon>
        <taxon>Suillineae</taxon>
        <taxon>Suillaceae</taxon>
        <taxon>Suillus</taxon>
    </lineage>
</organism>
<dbReference type="OrthoDB" id="2681383at2759"/>
<dbReference type="PANTHER" id="PTHR32341:SF10">
    <property type="entry name" value="INTERFERON-INDUCIBLE GTPASE 5"/>
    <property type="match status" value="1"/>
</dbReference>
<reference evidence="6" key="1">
    <citation type="journal article" date="2020" name="New Phytol.">
        <title>Comparative genomics reveals dynamic genome evolution in host specialist ectomycorrhizal fungi.</title>
        <authorList>
            <person name="Lofgren L.A."/>
            <person name="Nguyen N.H."/>
            <person name="Vilgalys R."/>
            <person name="Ruytinx J."/>
            <person name="Liao H.L."/>
            <person name="Branco S."/>
            <person name="Kuo A."/>
            <person name="LaButti K."/>
            <person name="Lipzen A."/>
            <person name="Andreopoulos W."/>
            <person name="Pangilinan J."/>
            <person name="Riley R."/>
            <person name="Hundley H."/>
            <person name="Na H."/>
            <person name="Barry K."/>
            <person name="Grigoriev I.V."/>
            <person name="Stajich J.E."/>
            <person name="Kennedy P.G."/>
        </authorList>
    </citation>
    <scope>NUCLEOTIDE SEQUENCE</scope>
    <source>
        <strain evidence="6">S12</strain>
    </source>
</reference>
<dbReference type="GO" id="GO:0016787">
    <property type="term" value="F:hydrolase activity"/>
    <property type="evidence" value="ECO:0007669"/>
    <property type="project" value="UniProtKB-KW"/>
</dbReference>
<dbReference type="RefSeq" id="XP_041163216.1">
    <property type="nucleotide sequence ID" value="XM_041296365.1"/>
</dbReference>
<comment type="similarity">
    <text evidence="1">Belongs to the TRAFAC class dynamin-like GTPase superfamily. IRG family.</text>
</comment>
<dbReference type="InterPro" id="IPR030385">
    <property type="entry name" value="G_IRG_dom"/>
</dbReference>
<feature type="non-terminal residue" evidence="6">
    <location>
        <position position="1"/>
    </location>
</feature>
<keyword evidence="3" id="KW-0378">Hydrolase</keyword>
<keyword evidence="4" id="KW-0342">GTP-binding</keyword>
<evidence type="ECO:0000313" key="6">
    <source>
        <dbReference type="EMBL" id="KAG1798530.1"/>
    </source>
</evidence>
<dbReference type="InterPro" id="IPR007743">
    <property type="entry name" value="Immunity-related_GTPase-like"/>
</dbReference>
<gene>
    <name evidence="6" type="ORF">HD556DRAFT_1199953</name>
</gene>
<protein>
    <submittedName>
        <fullName evidence="6">Immunity-related GTPases-like protein</fullName>
    </submittedName>
</protein>
<dbReference type="InterPro" id="IPR051515">
    <property type="entry name" value="IRG"/>
</dbReference>
<dbReference type="InterPro" id="IPR027417">
    <property type="entry name" value="P-loop_NTPase"/>
</dbReference>
<evidence type="ECO:0000256" key="3">
    <source>
        <dbReference type="ARBA" id="ARBA00022801"/>
    </source>
</evidence>
<dbReference type="PANTHER" id="PTHR32341">
    <property type="entry name" value="INTERFERON-INDUCIBLE GTPASE"/>
    <property type="match status" value="1"/>
</dbReference>
<evidence type="ECO:0000256" key="4">
    <source>
        <dbReference type="ARBA" id="ARBA00023134"/>
    </source>
</evidence>
<dbReference type="Pfam" id="PF05049">
    <property type="entry name" value="IIGP"/>
    <property type="match status" value="1"/>
</dbReference>
<dbReference type="Gene3D" id="3.40.50.300">
    <property type="entry name" value="P-loop containing nucleotide triphosphate hydrolases"/>
    <property type="match status" value="1"/>
</dbReference>
<dbReference type="GO" id="GO:0005525">
    <property type="term" value="F:GTP binding"/>
    <property type="evidence" value="ECO:0007669"/>
    <property type="project" value="UniProtKB-KW"/>
</dbReference>
<dbReference type="EMBL" id="JABBWE010000013">
    <property type="protein sequence ID" value="KAG1798530.1"/>
    <property type="molecule type" value="Genomic_DNA"/>
</dbReference>
<dbReference type="PROSITE" id="PS51716">
    <property type="entry name" value="G_IRG"/>
    <property type="match status" value="1"/>
</dbReference>
<feature type="non-terminal residue" evidence="6">
    <location>
        <position position="124"/>
    </location>
</feature>
<evidence type="ECO:0000256" key="2">
    <source>
        <dbReference type="ARBA" id="ARBA00022741"/>
    </source>
</evidence>
<comment type="caution">
    <text evidence="6">The sequence shown here is derived from an EMBL/GenBank/DDBJ whole genome shotgun (WGS) entry which is preliminary data.</text>
</comment>
<feature type="domain" description="IRG-type G" evidence="5">
    <location>
        <begin position="1"/>
        <end position="124"/>
    </location>
</feature>
<dbReference type="GeneID" id="64590129"/>
<accession>A0A9P7J0S2</accession>
<keyword evidence="2" id="KW-0547">Nucleotide-binding</keyword>
<dbReference type="GO" id="GO:0016020">
    <property type="term" value="C:membrane"/>
    <property type="evidence" value="ECO:0007669"/>
    <property type="project" value="InterPro"/>
</dbReference>
<evidence type="ECO:0000313" key="7">
    <source>
        <dbReference type="Proteomes" id="UP000719766"/>
    </source>
</evidence>
<dbReference type="SUPFAM" id="SSF52540">
    <property type="entry name" value="P-loop containing nucleoside triphosphate hydrolases"/>
    <property type="match status" value="1"/>
</dbReference>
<keyword evidence="7" id="KW-1185">Reference proteome</keyword>